<feature type="region of interest" description="Disordered" evidence="1">
    <location>
        <begin position="1"/>
        <end position="73"/>
    </location>
</feature>
<evidence type="ECO:0000313" key="5">
    <source>
        <dbReference type="Proteomes" id="UP001652700"/>
    </source>
</evidence>
<dbReference type="Pfam" id="PF05699">
    <property type="entry name" value="Dimer_Tnp_hAT"/>
    <property type="match status" value="1"/>
</dbReference>
<evidence type="ECO:0000259" key="2">
    <source>
        <dbReference type="Pfam" id="PF05699"/>
    </source>
</evidence>
<evidence type="ECO:0000259" key="3">
    <source>
        <dbReference type="Pfam" id="PF14291"/>
    </source>
</evidence>
<dbReference type="InterPro" id="IPR008906">
    <property type="entry name" value="HATC_C_dom"/>
</dbReference>
<dbReference type="GeneID" id="126880154"/>
<dbReference type="InterPro" id="IPR025398">
    <property type="entry name" value="DUF4371"/>
</dbReference>
<dbReference type="SUPFAM" id="SSF53098">
    <property type="entry name" value="Ribonuclease H-like"/>
    <property type="match status" value="1"/>
</dbReference>
<dbReference type="PANTHER" id="PTHR45749:SF23">
    <property type="entry name" value="ZINC FINGER MYM-TYPE PROTEIN 1-LIKE"/>
    <property type="match status" value="1"/>
</dbReference>
<reference evidence="4" key="1">
    <citation type="submission" date="2025-05" db="UniProtKB">
        <authorList>
            <consortium name="EnsemblMetazoa"/>
        </authorList>
    </citation>
    <scope>IDENTIFICATION</scope>
</reference>
<feature type="domain" description="DUF4371" evidence="3">
    <location>
        <begin position="210"/>
        <end position="436"/>
    </location>
</feature>
<evidence type="ECO:0000256" key="1">
    <source>
        <dbReference type="SAM" id="MobiDB-lite"/>
    </source>
</evidence>
<dbReference type="InterPro" id="IPR012337">
    <property type="entry name" value="RNaseH-like_sf"/>
</dbReference>
<dbReference type="Proteomes" id="UP001652700">
    <property type="component" value="Unplaced"/>
</dbReference>
<protein>
    <recommendedName>
        <fullName evidence="6">Zinc finger MYM-type protein 1-like</fullName>
    </recommendedName>
</protein>
<accession>A0ABM5JPJ7</accession>
<dbReference type="PANTHER" id="PTHR45749">
    <property type="match status" value="1"/>
</dbReference>
<feature type="compositionally biased region" description="Basic and acidic residues" evidence="1">
    <location>
        <begin position="13"/>
        <end position="32"/>
    </location>
</feature>
<evidence type="ECO:0008006" key="6">
    <source>
        <dbReference type="Google" id="ProtNLM"/>
    </source>
</evidence>
<dbReference type="EnsemblMetazoa" id="XM_050643908.1">
    <property type="protein sequence ID" value="XP_050499865.1"/>
    <property type="gene ID" value="LOC126880154"/>
</dbReference>
<organism evidence="4 5">
    <name type="scientific">Diabrotica virgifera virgifera</name>
    <name type="common">western corn rootworm</name>
    <dbReference type="NCBI Taxonomy" id="50390"/>
    <lineage>
        <taxon>Eukaryota</taxon>
        <taxon>Metazoa</taxon>
        <taxon>Ecdysozoa</taxon>
        <taxon>Arthropoda</taxon>
        <taxon>Hexapoda</taxon>
        <taxon>Insecta</taxon>
        <taxon>Pterygota</taxon>
        <taxon>Neoptera</taxon>
        <taxon>Endopterygota</taxon>
        <taxon>Coleoptera</taxon>
        <taxon>Polyphaga</taxon>
        <taxon>Cucujiformia</taxon>
        <taxon>Chrysomeloidea</taxon>
        <taxon>Chrysomelidae</taxon>
        <taxon>Galerucinae</taxon>
        <taxon>Diabroticina</taxon>
        <taxon>Diabroticites</taxon>
        <taxon>Diabrotica</taxon>
    </lineage>
</organism>
<dbReference type="RefSeq" id="XP_050499865.1">
    <property type="nucleotide sequence ID" value="XM_050643908.1"/>
</dbReference>
<dbReference type="Pfam" id="PF14291">
    <property type="entry name" value="DUF4371"/>
    <property type="match status" value="1"/>
</dbReference>
<proteinExistence type="predicted"/>
<feature type="domain" description="HAT C-terminal dimerisation" evidence="2">
    <location>
        <begin position="757"/>
        <end position="820"/>
    </location>
</feature>
<name>A0ABM5JPJ7_DIAVI</name>
<keyword evidence="5" id="KW-1185">Reference proteome</keyword>
<evidence type="ECO:0000313" key="4">
    <source>
        <dbReference type="EnsemblMetazoa" id="XP_050499865.1"/>
    </source>
</evidence>
<sequence>MSDGRKRLSGSGYRKEAQKKLEKQKEVVEKTAKISNFFKKSNSQDENLKCTPTDDNVTPCGSGRPNYGQTHVKEGDDALNDAEASIKEPERPSSSRSLNEDKVIPYPLDVKIVDDPALWEINDRTREYVVTRGINQNIDEMDLSRSKRLIGGQNRYLSKSLLKTKLINCKEMKRSYLMYSESSGKLYCVPCQLFGGTTKLAKEGCDDWMHGNDILKSHENSSDHKTCVLAMKTRMSSKGIQSLLTSQIEDEQNYWRNVLKRVVAVVKSLAAAGLPLRGHDEKFGSLSNSGNFILCLELIAEFDPFIAEHIAKYGNPGQGHTSYLSSTTYEEFVKLMAHKVVKEIVEEVKVAKYFSIIVDSSPDIMHTDQLAIVLRYVLPNGKSVERFLCFLPSVGHRSEALFDAVIKVLAENEIDIENCRGQSFDNASNMSGMYTGLQARIHEVSPSAMYTPCSAHSLNLVGDNAASCCTESTNFFLLLQNLYVFFTSSTKRWEILKELLVKKENVSLKKLSDTRWSARDDACQSLNRDWNEVIEALTVISNDENEKPKTRCEASGYLQQIQRLETAILSILWGDLLSRFNLTSKKLQSTYVDLSTVGKLYESLIEYVNSIRDEFEIYENGALEKAGIAEYEDQTRRKKKRKLLAGETRDNETELSGGIAFKTNTYLVIVDRLISELTRRTEVYSLLSARFDFLISGATMNSNDIKDNAARLSKECPNDLQDAEEFGNECLHFLGFIKTIDKEDRPKTLPTFCELLYDNDLQDLYPYVDIALRIFSTMPASNCSAERSFSVLRRIKNYLRSTMSHDRLYWSAVLSIESDMTKKINYDDIIDLFAANQSRRKKF</sequence>